<protein>
    <submittedName>
        <fullName evidence="9">TonB-linked outer membrane protein, SusC/RagA family</fullName>
    </submittedName>
</protein>
<evidence type="ECO:0000256" key="1">
    <source>
        <dbReference type="ARBA" id="ARBA00004571"/>
    </source>
</evidence>
<dbReference type="Pfam" id="PF07715">
    <property type="entry name" value="Plug"/>
    <property type="match status" value="1"/>
</dbReference>
<comment type="subcellular location">
    <subcellularLocation>
        <location evidence="1 7">Cell outer membrane</location>
        <topology evidence="1 7">Multi-pass membrane protein</topology>
    </subcellularLocation>
</comment>
<dbReference type="NCBIfam" id="TIGR04057">
    <property type="entry name" value="SusC_RagA_signa"/>
    <property type="match status" value="1"/>
</dbReference>
<evidence type="ECO:0000256" key="4">
    <source>
        <dbReference type="ARBA" id="ARBA00022692"/>
    </source>
</evidence>
<name>A0A1W2CPW1_9SPHI</name>
<evidence type="ECO:0000256" key="7">
    <source>
        <dbReference type="PROSITE-ProRule" id="PRU01360"/>
    </source>
</evidence>
<keyword evidence="5 7" id="KW-0472">Membrane</keyword>
<dbReference type="InterPro" id="IPR036942">
    <property type="entry name" value="Beta-barrel_TonB_sf"/>
</dbReference>
<feature type="domain" description="TonB-dependent receptor plug" evidence="8">
    <location>
        <begin position="227"/>
        <end position="346"/>
    </location>
</feature>
<sequence length="1157" mass="129327">MNQSTRFYKKLLSKGPKAILTILLLFTIVFNSQAAGLVQQQEERITISVKNISIKEFITKIGKLSKLELVFTSSDLDENQRITYQAKNKPLNQILEESLKPIGLGYKIEKGIISIFRQQKTPVNESPTSSAPGVKKLSGHVIDALTKQPLAGATISSPSSPTKVITQADGSFSIPVDATESSLTVSYIGYKPTNVPIRNQSNVAVHLNPVATALDETVVTGMFTRKQSTYTGAVNTLKAVDLERTGSLNIIEAISRLDPSFQLLVNDQLGSNPNAIPDIQMRGASSFSDMKARYTSSPNQPLFIIDGFEQSIERVFDMDINRILSITLLKDATAKAIYGSKGANGVIVIETKKPLPGKLLISYKADLNIQAPVLSDYRLTNASQKLEVERLAGMFSSPYPEQQLALDQKYQAIHSDILKGVNTDWLAQPTQVGIGNKHSLSLDGGDESVLYSLNVGYNNIAGVMKGSSRNSLEGGFSFQYRYKNLIFREQLSIISNKGKESPYGSFEDYSKMNPYWKMKDERDHLIPILGVYDRYHATDLDGDGIIDQEFSIYNPMLNANTRYLNQTAYLDLTNNFYVEWALPKGFRLTGRLGITKLKTDGDLFYPSNYATLDPNSPYNFRAVRPDAANDAYYKRGEYTKSHENRFNLSSDVGLSYSKLIGKHLIFFNNQYTVSENQSKMESFKGQGFADNATSISQARQYMENDKPFGKDTKARELGIVASTNYSYDSRYLLDANYRASASSLFGANNRWGHFWSVGAGWNIHQENFLKESSIINNLKIRGSYGYTGSQNFESYLAMATYAYFNDRVYDDVIGANLLALSNPELKWQQTLDKNIGADLSVFKRFNLSFDFYTKTTSDLLTPIKVVPSTGFDNYTENLGKSENKGIEVRANVLLISNTKQDIQLSVFGNLAHNKNKLLKIGDALSAINDATDKNQSDIDPNPENSWKKQPRVEYAEGESLSAIWGVRSLGIDPFNGMEVFLKKDGTRTYIWDTADKVVLGDALATVQGTLGFNLDYKGLSISTNISYRIGGQDYNQTLVNQVENADLQYNVDQRVFTERWNPETPGIPAKYKRLSRNGSPTMPSSRFVQDNNELKLSSLNIGYDFRHTNFIKNARLLERLRVSFAMNDLLRFSTVKAERGTSYPYAKSFIGSIQATF</sequence>
<dbReference type="OrthoDB" id="1094723at2"/>
<keyword evidence="3 7" id="KW-1134">Transmembrane beta strand</keyword>
<dbReference type="InterPro" id="IPR012910">
    <property type="entry name" value="Plug_dom"/>
</dbReference>
<evidence type="ECO:0000256" key="2">
    <source>
        <dbReference type="ARBA" id="ARBA00022448"/>
    </source>
</evidence>
<keyword evidence="2 7" id="KW-0813">Transport</keyword>
<dbReference type="GO" id="GO:0009279">
    <property type="term" value="C:cell outer membrane"/>
    <property type="evidence" value="ECO:0007669"/>
    <property type="project" value="UniProtKB-SubCell"/>
</dbReference>
<dbReference type="Gene3D" id="2.40.170.20">
    <property type="entry name" value="TonB-dependent receptor, beta-barrel domain"/>
    <property type="match status" value="1"/>
</dbReference>
<keyword evidence="4 7" id="KW-0812">Transmembrane</keyword>
<dbReference type="InterPro" id="IPR023997">
    <property type="entry name" value="TonB-dep_OMP_SusC/RagA_CS"/>
</dbReference>
<dbReference type="STRING" id="475255.SAMN04488101_104163"/>
<dbReference type="InterPro" id="IPR023996">
    <property type="entry name" value="TonB-dep_OMP_SusC/RagA"/>
</dbReference>
<dbReference type="EMBL" id="FWYB01000004">
    <property type="protein sequence ID" value="SMC87270.1"/>
    <property type="molecule type" value="Genomic_DNA"/>
</dbReference>
<keyword evidence="6 7" id="KW-0998">Cell outer membrane</keyword>
<evidence type="ECO:0000313" key="10">
    <source>
        <dbReference type="Proteomes" id="UP000192678"/>
    </source>
</evidence>
<dbReference type="Gene3D" id="2.170.130.10">
    <property type="entry name" value="TonB-dependent receptor, plug domain"/>
    <property type="match status" value="1"/>
</dbReference>
<proteinExistence type="inferred from homology"/>
<dbReference type="Proteomes" id="UP000192678">
    <property type="component" value="Unassembled WGS sequence"/>
</dbReference>
<dbReference type="PROSITE" id="PS52016">
    <property type="entry name" value="TONB_DEPENDENT_REC_3"/>
    <property type="match status" value="1"/>
</dbReference>
<accession>A0A1W2CPW1</accession>
<dbReference type="NCBIfam" id="TIGR04056">
    <property type="entry name" value="OMP_RagA_SusC"/>
    <property type="match status" value="1"/>
</dbReference>
<dbReference type="Pfam" id="PF13715">
    <property type="entry name" value="CarbopepD_reg_2"/>
    <property type="match status" value="1"/>
</dbReference>
<comment type="similarity">
    <text evidence="7">Belongs to the TonB-dependent receptor family.</text>
</comment>
<dbReference type="RefSeq" id="WP_084289271.1">
    <property type="nucleotide sequence ID" value="NZ_FWYB01000004.1"/>
</dbReference>
<gene>
    <name evidence="9" type="ORF">SAMN04488101_104163</name>
</gene>
<evidence type="ECO:0000256" key="5">
    <source>
        <dbReference type="ARBA" id="ARBA00023136"/>
    </source>
</evidence>
<evidence type="ECO:0000313" key="9">
    <source>
        <dbReference type="EMBL" id="SMC87270.1"/>
    </source>
</evidence>
<evidence type="ECO:0000256" key="6">
    <source>
        <dbReference type="ARBA" id="ARBA00023237"/>
    </source>
</evidence>
<dbReference type="AlphaFoldDB" id="A0A1W2CPW1"/>
<dbReference type="InterPro" id="IPR037066">
    <property type="entry name" value="Plug_dom_sf"/>
</dbReference>
<reference evidence="9 10" key="1">
    <citation type="submission" date="2017-04" db="EMBL/GenBank/DDBJ databases">
        <authorList>
            <person name="Afonso C.L."/>
            <person name="Miller P.J."/>
            <person name="Scott M.A."/>
            <person name="Spackman E."/>
            <person name="Goraichik I."/>
            <person name="Dimitrov K.M."/>
            <person name="Suarez D.L."/>
            <person name="Swayne D.E."/>
        </authorList>
    </citation>
    <scope>NUCLEOTIDE SEQUENCE [LARGE SCALE GENOMIC DNA]</scope>
    <source>
        <strain evidence="9 10">DSM 19625</strain>
    </source>
</reference>
<dbReference type="SUPFAM" id="SSF49464">
    <property type="entry name" value="Carboxypeptidase regulatory domain-like"/>
    <property type="match status" value="1"/>
</dbReference>
<keyword evidence="10" id="KW-1185">Reference proteome</keyword>
<evidence type="ECO:0000259" key="8">
    <source>
        <dbReference type="Pfam" id="PF07715"/>
    </source>
</evidence>
<dbReference type="Gene3D" id="2.60.40.1120">
    <property type="entry name" value="Carboxypeptidase-like, regulatory domain"/>
    <property type="match status" value="1"/>
</dbReference>
<dbReference type="InterPro" id="IPR008969">
    <property type="entry name" value="CarboxyPept-like_regulatory"/>
</dbReference>
<evidence type="ECO:0000256" key="3">
    <source>
        <dbReference type="ARBA" id="ARBA00022452"/>
    </source>
</evidence>
<dbReference type="SUPFAM" id="SSF56935">
    <property type="entry name" value="Porins"/>
    <property type="match status" value="1"/>
</dbReference>
<organism evidence="9 10">
    <name type="scientific">Pedobacter nyackensis</name>
    <dbReference type="NCBI Taxonomy" id="475255"/>
    <lineage>
        <taxon>Bacteria</taxon>
        <taxon>Pseudomonadati</taxon>
        <taxon>Bacteroidota</taxon>
        <taxon>Sphingobacteriia</taxon>
        <taxon>Sphingobacteriales</taxon>
        <taxon>Sphingobacteriaceae</taxon>
        <taxon>Pedobacter</taxon>
    </lineage>
</organism>
<dbReference type="InterPro" id="IPR039426">
    <property type="entry name" value="TonB-dep_rcpt-like"/>
</dbReference>